<keyword evidence="2" id="KW-0677">Repeat</keyword>
<dbReference type="GO" id="GO:0005509">
    <property type="term" value="F:calcium ion binding"/>
    <property type="evidence" value="ECO:0007669"/>
    <property type="project" value="InterPro"/>
</dbReference>
<reference evidence="5 6" key="1">
    <citation type="journal article" date="2018" name="Biotechnol. Adv.">
        <title>Improved genomic resources and new bioinformatic workflow for the carcinogenic parasite Clonorchis sinensis: Biotechnological implications.</title>
        <authorList>
            <person name="Wang D."/>
            <person name="Korhonen P.K."/>
            <person name="Gasser R.B."/>
            <person name="Young N.D."/>
        </authorList>
    </citation>
    <scope>NUCLEOTIDE SEQUENCE [LARGE SCALE GENOMIC DNA]</scope>
    <source>
        <strain evidence="5">Cs-k2</strain>
    </source>
</reference>
<keyword evidence="3" id="KW-0106">Calcium</keyword>
<feature type="domain" description="EF-hand" evidence="4">
    <location>
        <begin position="36"/>
        <end position="71"/>
    </location>
</feature>
<evidence type="ECO:0000256" key="2">
    <source>
        <dbReference type="ARBA" id="ARBA00022737"/>
    </source>
</evidence>
<feature type="domain" description="EF-hand" evidence="4">
    <location>
        <begin position="143"/>
        <end position="174"/>
    </location>
</feature>
<sequence>MSGISIYGSLSECDNLSEDEQADDKQLMRKYQMSQGRIQELREAFRVIDENHDGTLSYSELSKLIRLVSPDYSDSEIKLLMHKSDVNGDGKISFDEFVRLMSFGATDDVSTTEEAFRVFDSDKDGFITKLELSQVMQRIGHKYTDSEIESMLAEADQDGDGKVTYEEFKAMLET</sequence>
<evidence type="ECO:0000259" key="4">
    <source>
        <dbReference type="PROSITE" id="PS50222"/>
    </source>
</evidence>
<dbReference type="PROSITE" id="PS00018">
    <property type="entry name" value="EF_HAND_1"/>
    <property type="match status" value="3"/>
</dbReference>
<dbReference type="FunFam" id="1.10.238.10:FF:000336">
    <property type="entry name" value="HLH domain-containing protein"/>
    <property type="match status" value="1"/>
</dbReference>
<protein>
    <submittedName>
        <fullName evidence="5">N-acetyltransferase 8B</fullName>
    </submittedName>
</protein>
<dbReference type="InterPro" id="IPR002048">
    <property type="entry name" value="EF_hand_dom"/>
</dbReference>
<evidence type="ECO:0000313" key="6">
    <source>
        <dbReference type="Proteomes" id="UP000286415"/>
    </source>
</evidence>
<dbReference type="InterPro" id="IPR018247">
    <property type="entry name" value="EF_Hand_1_Ca_BS"/>
</dbReference>
<evidence type="ECO:0000256" key="1">
    <source>
        <dbReference type="ARBA" id="ARBA00022723"/>
    </source>
</evidence>
<gene>
    <name evidence="5" type="ORF">CSKR_101250</name>
</gene>
<dbReference type="SMART" id="SM00054">
    <property type="entry name" value="EFh"/>
    <property type="match status" value="4"/>
</dbReference>
<evidence type="ECO:0000256" key="3">
    <source>
        <dbReference type="ARBA" id="ARBA00022837"/>
    </source>
</evidence>
<dbReference type="Proteomes" id="UP000286415">
    <property type="component" value="Unassembled WGS sequence"/>
</dbReference>
<proteinExistence type="predicted"/>
<evidence type="ECO:0000313" key="5">
    <source>
        <dbReference type="EMBL" id="KAG5441022.1"/>
    </source>
</evidence>
<dbReference type="InterPro" id="IPR050145">
    <property type="entry name" value="Centrin_CML-like"/>
</dbReference>
<dbReference type="EMBL" id="NIRI02000077">
    <property type="protein sequence ID" value="KAG5441022.1"/>
    <property type="molecule type" value="Genomic_DNA"/>
</dbReference>
<keyword evidence="1" id="KW-0479">Metal-binding</keyword>
<dbReference type="FunFam" id="1.10.238.10:FF:000181">
    <property type="entry name" value="CALML5 isoform 1"/>
    <property type="match status" value="1"/>
</dbReference>
<dbReference type="InterPro" id="IPR011992">
    <property type="entry name" value="EF-hand-dom_pair"/>
</dbReference>
<dbReference type="PROSITE" id="PS50222">
    <property type="entry name" value="EF_HAND_2"/>
    <property type="match status" value="4"/>
</dbReference>
<dbReference type="PANTHER" id="PTHR23050">
    <property type="entry name" value="CALCIUM BINDING PROTEIN"/>
    <property type="match status" value="1"/>
</dbReference>
<accession>A0A8T1LWF8</accession>
<organism evidence="5 6">
    <name type="scientific">Clonorchis sinensis</name>
    <name type="common">Chinese liver fluke</name>
    <dbReference type="NCBI Taxonomy" id="79923"/>
    <lineage>
        <taxon>Eukaryota</taxon>
        <taxon>Metazoa</taxon>
        <taxon>Spiralia</taxon>
        <taxon>Lophotrochozoa</taxon>
        <taxon>Platyhelminthes</taxon>
        <taxon>Trematoda</taxon>
        <taxon>Digenea</taxon>
        <taxon>Opisthorchiida</taxon>
        <taxon>Opisthorchiata</taxon>
        <taxon>Opisthorchiidae</taxon>
        <taxon>Clonorchis</taxon>
    </lineage>
</organism>
<feature type="domain" description="EF-hand" evidence="4">
    <location>
        <begin position="107"/>
        <end position="142"/>
    </location>
</feature>
<dbReference type="Pfam" id="PF13499">
    <property type="entry name" value="EF-hand_7"/>
    <property type="match status" value="2"/>
</dbReference>
<dbReference type="Gene3D" id="1.10.238.10">
    <property type="entry name" value="EF-hand"/>
    <property type="match status" value="2"/>
</dbReference>
<name>A0A8T1LWF8_CLOSI</name>
<keyword evidence="6" id="KW-1185">Reference proteome</keyword>
<dbReference type="OrthoDB" id="26525at2759"/>
<feature type="domain" description="EF-hand" evidence="4">
    <location>
        <begin position="72"/>
        <end position="106"/>
    </location>
</feature>
<dbReference type="AlphaFoldDB" id="A0A8T1LWF8"/>
<dbReference type="SUPFAM" id="SSF47473">
    <property type="entry name" value="EF-hand"/>
    <property type="match status" value="1"/>
</dbReference>
<comment type="caution">
    <text evidence="5">The sequence shown here is derived from an EMBL/GenBank/DDBJ whole genome shotgun (WGS) entry which is preliminary data.</text>
</comment>
<reference evidence="5 6" key="2">
    <citation type="journal article" date="2021" name="Genomics">
        <title>High-quality reference genome for Clonorchis sinensis.</title>
        <authorList>
            <person name="Young N.D."/>
            <person name="Stroehlein A.J."/>
            <person name="Kinkar L."/>
            <person name="Wang T."/>
            <person name="Sohn W.M."/>
            <person name="Chang B.C.H."/>
            <person name="Kaur P."/>
            <person name="Weisz D."/>
            <person name="Dudchenko O."/>
            <person name="Aiden E.L."/>
            <person name="Korhonen P.K."/>
            <person name="Gasser R.B."/>
        </authorList>
    </citation>
    <scope>NUCLEOTIDE SEQUENCE [LARGE SCALE GENOMIC DNA]</scope>
    <source>
        <strain evidence="5">Cs-k2</strain>
    </source>
</reference>
<dbReference type="CDD" id="cd00051">
    <property type="entry name" value="EFh"/>
    <property type="match status" value="2"/>
</dbReference>